<accession>A0A562NSG0</accession>
<dbReference type="EMBL" id="VLKU01000004">
    <property type="protein sequence ID" value="TWI35099.1"/>
    <property type="molecule type" value="Genomic_DNA"/>
</dbReference>
<organism evidence="1 2">
    <name type="scientific">Paracoccus sulfuroxidans</name>
    <dbReference type="NCBI Taxonomy" id="384678"/>
    <lineage>
        <taxon>Bacteria</taxon>
        <taxon>Pseudomonadati</taxon>
        <taxon>Pseudomonadota</taxon>
        <taxon>Alphaproteobacteria</taxon>
        <taxon>Rhodobacterales</taxon>
        <taxon>Paracoccaceae</taxon>
        <taxon>Paracoccus</taxon>
    </lineage>
</organism>
<keyword evidence="2" id="KW-1185">Reference proteome</keyword>
<comment type="caution">
    <text evidence="1">The sequence shown here is derived from an EMBL/GenBank/DDBJ whole genome shotgun (WGS) entry which is preliminary data.</text>
</comment>
<gene>
    <name evidence="1" type="ORF">IQ24_01608</name>
</gene>
<dbReference type="InterPro" id="IPR014917">
    <property type="entry name" value="DUF1800"/>
</dbReference>
<dbReference type="OrthoDB" id="9772295at2"/>
<protein>
    <submittedName>
        <fullName evidence="1">Uncharacterized protein (DUF1800 family)</fullName>
    </submittedName>
</protein>
<dbReference type="Proteomes" id="UP000316225">
    <property type="component" value="Unassembled WGS sequence"/>
</dbReference>
<dbReference type="RefSeq" id="WP_145397315.1">
    <property type="nucleotide sequence ID" value="NZ_VLKU01000004.1"/>
</dbReference>
<sequence>MSFGFSELAAIRLGFGLSPLMPPAPDVDALLAGVAHAGPLPDAMTTETARAMTLELRDTRRAREEDKSEANEEAFQIVNTRMGMVPIYDLRDRIARAVDDGVGFGERLVQFWADHFTVISAGSATHPLAVAFVDEAIRPHIGGRFEDMFFAADTHPMMLTYLNQSQSKGPNSPFVKNRPKMELGLNENLAREAMELHSLGVDAGYSQDDVRQLAELLTGMEYTANLGFRYRADVAEPGAETVLGKSYGGNRRGGMEDIRTALTDIARRPETARYLSRKLAVHFVSDDPGEDLVNELAGVWQETQGDLPSVYRVLATHPDLVTNLRKKVRQPFEVIVAALRALGVNGGRLADLDDKQLRRFFWGPMIAMGQPWGKPTGPDGWPEEAESWIAPQMLAARINWTMNMPRGLLPRQLPDPREMLISTFGGTQSAQLSWAVPKAESAAEGVALILASNDFNRR</sequence>
<dbReference type="AlphaFoldDB" id="A0A562NSG0"/>
<name>A0A562NSG0_9RHOB</name>
<proteinExistence type="predicted"/>
<reference evidence="1 2" key="1">
    <citation type="journal article" date="2015" name="Stand. Genomic Sci.">
        <title>Genomic Encyclopedia of Bacterial and Archaeal Type Strains, Phase III: the genomes of soil and plant-associated and newly described type strains.</title>
        <authorList>
            <person name="Whitman W.B."/>
            <person name="Woyke T."/>
            <person name="Klenk H.P."/>
            <person name="Zhou Y."/>
            <person name="Lilburn T.G."/>
            <person name="Beck B.J."/>
            <person name="De Vos P."/>
            <person name="Vandamme P."/>
            <person name="Eisen J.A."/>
            <person name="Garrity G."/>
            <person name="Hugenholtz P."/>
            <person name="Kyrpides N.C."/>
        </authorList>
    </citation>
    <scope>NUCLEOTIDE SEQUENCE [LARGE SCALE GENOMIC DNA]</scope>
    <source>
        <strain evidence="1 2">CGMCC 1.5364</strain>
    </source>
</reference>
<evidence type="ECO:0000313" key="2">
    <source>
        <dbReference type="Proteomes" id="UP000316225"/>
    </source>
</evidence>
<evidence type="ECO:0000313" key="1">
    <source>
        <dbReference type="EMBL" id="TWI35099.1"/>
    </source>
</evidence>
<dbReference type="Pfam" id="PF08811">
    <property type="entry name" value="DUF1800"/>
    <property type="match status" value="1"/>
</dbReference>